<dbReference type="RefSeq" id="WP_092313730.1">
    <property type="nucleotide sequence ID" value="NZ_FOZV01000014.1"/>
</dbReference>
<evidence type="ECO:0000259" key="1">
    <source>
        <dbReference type="Pfam" id="PF12728"/>
    </source>
</evidence>
<feature type="domain" description="Helix-turn-helix" evidence="1">
    <location>
        <begin position="8"/>
        <end position="54"/>
    </location>
</feature>
<dbReference type="AlphaFoldDB" id="A0A1I6TP32"/>
<dbReference type="OrthoDB" id="7867776at2"/>
<proteinExistence type="predicted"/>
<evidence type="ECO:0000313" key="2">
    <source>
        <dbReference type="EMBL" id="SFS90999.1"/>
    </source>
</evidence>
<organism evidence="2 3">
    <name type="scientific">Brevundimonas viscosa</name>
    <dbReference type="NCBI Taxonomy" id="871741"/>
    <lineage>
        <taxon>Bacteria</taxon>
        <taxon>Pseudomonadati</taxon>
        <taxon>Pseudomonadota</taxon>
        <taxon>Alphaproteobacteria</taxon>
        <taxon>Caulobacterales</taxon>
        <taxon>Caulobacteraceae</taxon>
        <taxon>Brevundimonas</taxon>
    </lineage>
</organism>
<accession>A0A1I6TP32</accession>
<evidence type="ECO:0000313" key="3">
    <source>
        <dbReference type="Proteomes" id="UP000198788"/>
    </source>
</evidence>
<name>A0A1I6TP32_9CAUL</name>
<keyword evidence="3" id="KW-1185">Reference proteome</keyword>
<sequence length="56" mass="6054">MPEQKLAYSISESSALTGLSRSTLYNLARAGRLPIRKVAGRSIVLHDDLMALLTAP</sequence>
<dbReference type="EMBL" id="FOZV01000014">
    <property type="protein sequence ID" value="SFS90999.1"/>
    <property type="molecule type" value="Genomic_DNA"/>
</dbReference>
<reference evidence="3" key="1">
    <citation type="submission" date="2016-10" db="EMBL/GenBank/DDBJ databases">
        <authorList>
            <person name="Varghese N."/>
            <person name="Submissions S."/>
        </authorList>
    </citation>
    <scope>NUCLEOTIDE SEQUENCE [LARGE SCALE GENOMIC DNA]</scope>
    <source>
        <strain evidence="3">CGMCC 1.10683</strain>
    </source>
</reference>
<gene>
    <name evidence="2" type="ORF">SAMN05192570_0222</name>
</gene>
<dbReference type="InterPro" id="IPR041657">
    <property type="entry name" value="HTH_17"/>
</dbReference>
<protein>
    <submittedName>
        <fullName evidence="2">DNA binding domain-containing protein, excisionase family</fullName>
    </submittedName>
</protein>
<dbReference type="Pfam" id="PF12728">
    <property type="entry name" value="HTH_17"/>
    <property type="match status" value="1"/>
</dbReference>
<dbReference type="STRING" id="871741.SAMN05192570_0222"/>
<dbReference type="Proteomes" id="UP000198788">
    <property type="component" value="Unassembled WGS sequence"/>
</dbReference>